<dbReference type="Pfam" id="PF13238">
    <property type="entry name" value="AAA_18"/>
    <property type="match status" value="1"/>
</dbReference>
<reference evidence="1 2" key="1">
    <citation type="journal article" date="2019" name="Int. J. Syst. Evol. Microbiol.">
        <title>The Global Catalogue of Microorganisms (GCM) 10K type strain sequencing project: providing services to taxonomists for standard genome sequencing and annotation.</title>
        <authorList>
            <consortium name="The Broad Institute Genomics Platform"/>
            <consortium name="The Broad Institute Genome Sequencing Center for Infectious Disease"/>
            <person name="Wu L."/>
            <person name="Ma J."/>
        </authorList>
    </citation>
    <scope>NUCLEOTIDE SEQUENCE [LARGE SCALE GENOMIC DNA]</scope>
    <source>
        <strain evidence="1 2">JCM 9731</strain>
    </source>
</reference>
<dbReference type="SUPFAM" id="SSF52540">
    <property type="entry name" value="P-loop containing nucleoside triphosphate hydrolases"/>
    <property type="match status" value="1"/>
</dbReference>
<dbReference type="PANTHER" id="PTHR37816:SF3">
    <property type="entry name" value="MODULATES DNA TOPOLOGY"/>
    <property type="match status" value="1"/>
</dbReference>
<name>A0ABN0VQ48_9BACI</name>
<dbReference type="PANTHER" id="PTHR37816">
    <property type="entry name" value="YALI0E33011P"/>
    <property type="match status" value="1"/>
</dbReference>
<proteinExistence type="predicted"/>
<gene>
    <name evidence="1" type="ORF">GCM10008967_01220</name>
</gene>
<dbReference type="RefSeq" id="WP_343795404.1">
    <property type="nucleotide sequence ID" value="NZ_BAAADJ010000002.1"/>
</dbReference>
<accession>A0ABN0VQ48</accession>
<dbReference type="Proteomes" id="UP001500782">
    <property type="component" value="Unassembled WGS sequence"/>
</dbReference>
<organism evidence="1 2">
    <name type="scientific">Bacillus carboniphilus</name>
    <dbReference type="NCBI Taxonomy" id="86663"/>
    <lineage>
        <taxon>Bacteria</taxon>
        <taxon>Bacillati</taxon>
        <taxon>Bacillota</taxon>
        <taxon>Bacilli</taxon>
        <taxon>Bacillales</taxon>
        <taxon>Bacillaceae</taxon>
        <taxon>Bacillus</taxon>
    </lineage>
</organism>
<dbReference type="Gene3D" id="3.40.50.300">
    <property type="entry name" value="P-loop containing nucleotide triphosphate hydrolases"/>
    <property type="match status" value="1"/>
</dbReference>
<dbReference type="NCBIfam" id="NF005994">
    <property type="entry name" value="PRK08118.1"/>
    <property type="match status" value="1"/>
</dbReference>
<dbReference type="CDD" id="cd02019">
    <property type="entry name" value="NK"/>
    <property type="match status" value="1"/>
</dbReference>
<keyword evidence="2" id="KW-1185">Reference proteome</keyword>
<protein>
    <submittedName>
        <fullName evidence="1">DNA topology modulation protein</fullName>
    </submittedName>
</protein>
<dbReference type="InterPro" id="IPR027417">
    <property type="entry name" value="P-loop_NTPase"/>
</dbReference>
<sequence length="167" mass="19694">MKKILIIGSGGAGKSTLAKKLGELLHFPVYHLDSIFWKENWTPSNREEFRQNIRSVMEKEEWILDGNFGSTLDMRLKHCDTVVFLDYPSLTCVYGVVKRRIQYNGKTRPDMGENCKEKLDWEFLKWVYTYRKKKAPEIRKKLSELTNVKVITLQSRKETKRFLQSLS</sequence>
<dbReference type="InterPro" id="IPR052922">
    <property type="entry name" value="Cytidylate_Kinase-2"/>
</dbReference>
<evidence type="ECO:0000313" key="1">
    <source>
        <dbReference type="EMBL" id="GAA0314464.1"/>
    </source>
</evidence>
<evidence type="ECO:0000313" key="2">
    <source>
        <dbReference type="Proteomes" id="UP001500782"/>
    </source>
</evidence>
<dbReference type="EMBL" id="BAAADJ010000002">
    <property type="protein sequence ID" value="GAA0314464.1"/>
    <property type="molecule type" value="Genomic_DNA"/>
</dbReference>
<comment type="caution">
    <text evidence="1">The sequence shown here is derived from an EMBL/GenBank/DDBJ whole genome shotgun (WGS) entry which is preliminary data.</text>
</comment>